<feature type="domain" description="HTH cro/C1-type" evidence="1">
    <location>
        <begin position="1"/>
        <end position="45"/>
    </location>
</feature>
<dbReference type="Proteomes" id="UP000439314">
    <property type="component" value="Unassembled WGS sequence"/>
</dbReference>
<reference evidence="4 5" key="1">
    <citation type="submission" date="2019-11" db="EMBL/GenBank/DDBJ databases">
        <title>First report of rice panicle blight caused by Xanthomonas sp. in Iran.</title>
        <authorList>
            <person name="Mirghasempour S.A."/>
            <person name="Huang S."/>
            <person name="Brady C.L."/>
            <person name="Studholme D.J."/>
        </authorList>
    </citation>
    <scope>NUCLEOTIDE SEQUENCE [LARGE SCALE GENOMIC DNA]</scope>
    <source>
        <strain evidence="2 5">ASD011</strain>
        <strain evidence="4">SAM114</strain>
    </source>
</reference>
<comment type="caution">
    <text evidence="2">The sequence shown here is derived from an EMBL/GenBank/DDBJ whole genome shotgun (WGS) entry which is preliminary data.</text>
</comment>
<evidence type="ECO:0000313" key="5">
    <source>
        <dbReference type="Proteomes" id="UP000439314"/>
    </source>
</evidence>
<dbReference type="PROSITE" id="PS50943">
    <property type="entry name" value="HTH_CROC1"/>
    <property type="match status" value="1"/>
</dbReference>
<evidence type="ECO:0000313" key="3">
    <source>
        <dbReference type="EMBL" id="MRH75884.1"/>
    </source>
</evidence>
<dbReference type="Proteomes" id="UP000437931">
    <property type="component" value="Unassembled WGS sequence"/>
</dbReference>
<dbReference type="AlphaFoldDB" id="A0A6N7QD62"/>
<dbReference type="GO" id="GO:0003677">
    <property type="term" value="F:DNA binding"/>
    <property type="evidence" value="ECO:0007669"/>
    <property type="project" value="InterPro"/>
</dbReference>
<gene>
    <name evidence="2" type="ORF">GIY21_14935</name>
    <name evidence="3" type="ORF">GIY22_14765</name>
</gene>
<dbReference type="InterPro" id="IPR001387">
    <property type="entry name" value="Cro/C1-type_HTH"/>
</dbReference>
<reference evidence="3" key="2">
    <citation type="journal article" date="2020" name="Plant Dis.">
        <title>A Grain Rot of Rice in Iran Caused by a Xanthomonas Strain Closely Related to X. sacchari.</title>
        <authorList>
            <person name="Mirghasempour S.A."/>
            <person name="Huang S."/>
            <person name="Studholme D.J."/>
            <person name="Brady C.L."/>
        </authorList>
    </citation>
    <scope>NUCLEOTIDE SEQUENCE</scope>
    <source>
        <strain evidence="3">SAM114</strain>
    </source>
</reference>
<protein>
    <recommendedName>
        <fullName evidence="1">HTH cro/C1-type domain-containing protein</fullName>
    </recommendedName>
</protein>
<dbReference type="SUPFAM" id="SSF47413">
    <property type="entry name" value="lambda repressor-like DNA-binding domains"/>
    <property type="match status" value="1"/>
</dbReference>
<dbReference type="EMBL" id="WJPM01000013">
    <property type="protein sequence ID" value="MRH75884.1"/>
    <property type="molecule type" value="Genomic_DNA"/>
</dbReference>
<evidence type="ECO:0000259" key="1">
    <source>
        <dbReference type="PROSITE" id="PS50943"/>
    </source>
</evidence>
<organism evidence="2 5">
    <name type="scientific">Xanthomonas sontii</name>
    <dbReference type="NCBI Taxonomy" id="2650745"/>
    <lineage>
        <taxon>Bacteria</taxon>
        <taxon>Pseudomonadati</taxon>
        <taxon>Pseudomonadota</taxon>
        <taxon>Gammaproteobacteria</taxon>
        <taxon>Lysobacterales</taxon>
        <taxon>Lysobacteraceae</taxon>
        <taxon>Xanthomonas</taxon>
    </lineage>
</organism>
<keyword evidence="4" id="KW-1185">Reference proteome</keyword>
<evidence type="ECO:0000313" key="2">
    <source>
        <dbReference type="EMBL" id="MRH01588.1"/>
    </source>
</evidence>
<accession>A0A6N7QD62</accession>
<proteinExistence type="predicted"/>
<sequence length="75" mass="8407">MTQEELAERARVSRLTVLKIESGNPGVAIWAWVSVMEVLGLLGTLQALHDPVAQAMDAAHGRRVRKRDLRKKLDF</sequence>
<name>A0A6N7QD62_9XANT</name>
<evidence type="ECO:0000313" key="4">
    <source>
        <dbReference type="Proteomes" id="UP000437931"/>
    </source>
</evidence>
<dbReference type="EMBL" id="WJPN01000013">
    <property type="protein sequence ID" value="MRH01588.1"/>
    <property type="molecule type" value="Genomic_DNA"/>
</dbReference>
<dbReference type="InterPro" id="IPR010982">
    <property type="entry name" value="Lambda_DNA-bd_dom_sf"/>
</dbReference>
<dbReference type="Gene3D" id="1.10.260.40">
    <property type="entry name" value="lambda repressor-like DNA-binding domains"/>
    <property type="match status" value="1"/>
</dbReference>